<dbReference type="GO" id="GO:0031177">
    <property type="term" value="F:phosphopantetheine binding"/>
    <property type="evidence" value="ECO:0007669"/>
    <property type="project" value="InterPro"/>
</dbReference>
<evidence type="ECO:0000259" key="8">
    <source>
        <dbReference type="PROSITE" id="PS52019"/>
    </source>
</evidence>
<dbReference type="InterPro" id="IPR049551">
    <property type="entry name" value="PKS_DH_C"/>
</dbReference>
<evidence type="ECO:0000256" key="5">
    <source>
        <dbReference type="PROSITE-ProRule" id="PRU01363"/>
    </source>
</evidence>
<evidence type="ECO:0000256" key="1">
    <source>
        <dbReference type="ARBA" id="ARBA00001957"/>
    </source>
</evidence>
<dbReference type="PROSITE" id="PS00606">
    <property type="entry name" value="KS3_1"/>
    <property type="match status" value="1"/>
</dbReference>
<dbReference type="InterPro" id="IPR036736">
    <property type="entry name" value="ACP-like_sf"/>
</dbReference>
<feature type="domain" description="Ketosynthase family 3 (KS3)" evidence="7">
    <location>
        <begin position="5"/>
        <end position="432"/>
    </location>
</feature>
<dbReference type="InterPro" id="IPR016036">
    <property type="entry name" value="Malonyl_transacylase_ACP-bd"/>
</dbReference>
<dbReference type="GO" id="GO:0004312">
    <property type="term" value="F:fatty acid synthase activity"/>
    <property type="evidence" value="ECO:0007669"/>
    <property type="project" value="TreeGrafter"/>
</dbReference>
<dbReference type="SUPFAM" id="SSF55048">
    <property type="entry name" value="Probable ACP-binding domain of malonyl-CoA ACP transacylase"/>
    <property type="match status" value="1"/>
</dbReference>
<evidence type="ECO:0000259" key="6">
    <source>
        <dbReference type="PROSITE" id="PS50075"/>
    </source>
</evidence>
<dbReference type="Pfam" id="PF00109">
    <property type="entry name" value="ketoacyl-synt"/>
    <property type="match status" value="1"/>
</dbReference>
<evidence type="ECO:0000313" key="9">
    <source>
        <dbReference type="EMBL" id="SNT48545.1"/>
    </source>
</evidence>
<gene>
    <name evidence="9" type="ORF">SAMN05421812_107112</name>
</gene>
<dbReference type="InterPro" id="IPR001227">
    <property type="entry name" value="Ac_transferase_dom_sf"/>
</dbReference>
<reference evidence="9 10" key="1">
    <citation type="submission" date="2017-06" db="EMBL/GenBank/DDBJ databases">
        <authorList>
            <person name="Kim H.J."/>
            <person name="Triplett B.A."/>
        </authorList>
    </citation>
    <scope>NUCLEOTIDE SEQUENCE [LARGE SCALE GENOMIC DNA]</scope>
    <source>
        <strain evidence="9 10">CGMCC 4.5593</strain>
    </source>
</reference>
<dbReference type="SMART" id="SM00823">
    <property type="entry name" value="PKS_PP"/>
    <property type="match status" value="1"/>
</dbReference>
<dbReference type="RefSeq" id="WP_179266260.1">
    <property type="nucleotide sequence ID" value="NZ_FZPH01000007.1"/>
</dbReference>
<sequence length="1784" mass="189597">MPLQGQPIAIVGMAGRFPGSSTVDGFRHNMLDGVESISFFDEEELRANGVEDVHRTDPDYVPAAPVIGNIDQFDAALFGLNAREAQLLDPQFRVFLESCHAALQHAAVVPGDPAVRIGVYAGAKDNDYLAQNVNRNKALMRATGNLMAIINNHTDYLATGVAYRLGLTGPAVSMVTACSTSLVAVHSAVRALRSGECEVALAGGVEIGIPEVNGYVYKEGGIFSPDGHVRPFDADARGTVFGSGCAALVLKPLDAALADGNTIHAVIRGSAVNNDGNDKNGFFAPSRRGQVAVVNAALADAGVDPDTIGYVEAHGTGTLVGDPIEVGALGDAFAAHTDRTGYCAIASVKANVGHLGAAAGATGLINAVCTVRDGLLAPVINFTRPNPRIDFERSPFYVNQQLSTWEEDGRARRAAVSSFGIGGTNANVILEQAPPAPAPAAARRPAQLLTLSAQTSAALDQATDDLSRHLAEGAHVLADVAHTLTKGRAALPVRRFVVAGDQGAAVERLGTGAPSFTAAAGRTATFLFPGQGAQHPGMGRELYAVDPVFRTELDACAAVLRESHGLDLLDLLFEADADTQRQTCHAQPMLFAIEYALARTLMALGVEPTAMAGHSIGEYVAATLAGVFSRDDALRLVAERGALMQRLESGTMMAVPLSEELLRPYLDGTVDIAAVNTPGVCVVSGPTEDVRRLEDELTLQGIACRALHTSHAFHSRMMDPILDEFAEAVRAAAPRPPAIPFVSNRTGTWIADEEATDPRYWVGHLRECVRFSDTLRLLTGDGDRALLEVGPGRTLTGYVTAHDRAAVAVGVMRHPRQQHSDVETMLAAVGRAWAEGVPVDWSRFWAGESRRLVPLPEYPYQRERYWIDPDDTPAADVIRVTAPYTTPLWNETPAPAAKAVDGIWITLAQPGDPVLTRLGELAERSGAKLVAAETEDQVFAAMTELAAGGWDRLTVVHALLAGDRPADIGEADYAGAWLDRGFHSVLRVLQGAARRMPGVPLDLVVVSTRMQDVAGDGRIEPAKSAVLGVVKLAGKEMRSVTCRSIDIDPTSPPDRAAGQLYAEISAGTGEQVAYRSRKRWAWSYAGIDLAAPDGVPASLRNGGVYVVTGGLGGLGLLLARQLAHLASARIVLIGRTGLPERFEWPTVLAETPDSAVARRIRGVQAAEAAGGQVLVLAADITDEQQMRAAHERILRTFGPVHGVFHLAAVAGGGMLETRTRADADAVLAPKVHGTYLLDRVFAPELMVLYSSIAVLSADFGLGDYVGANAVLDAFAQARWAEGRHTVAINWPPFAEVGMAQEVEAPAVLARVAWGGTAEAARVAWGGTAEAATSTPTTHPMLRGRVDDTELTRFEVELGHALWVLGEHRFSGVPTMPGTGTVELVRAAHAALTGHEEAELTELAFLRPLTAVPGLRAFLELRHRGDGRYDVTMRGSDGVEYARCQVGAAPPGEAVRRDLARLRSESTPDAVPVIDGLFGLISFGPRWSGIRERRVGPGLDLVTIDLPAEFRADLDDYYLHPAVLDCCVAIGQTIAGEGSYLPFTYARVTVRAPLPGRVHAVIRHLDDTRGEVTTSDISIVDDSGRELIAIDQFSLVRVPDDLAVTAAATTPAEAAPDAVRPEQGEEALRLVLGAAAGPQVIWCPEGLDNRIDRTSRITRTALTEQLDAGGGLPEAARTLSTPYAEPTSDLERELTRLWSEGLGVGQVGIDDDFFDLGGNSLFAVQLVSRISQWFSVEMSAATLFDARDVRTLATVIEQALVEKVSGLSDQQAEDSLRTMGPRADG</sequence>
<dbReference type="Pfam" id="PF00698">
    <property type="entry name" value="Acyl_transf_1"/>
    <property type="match status" value="1"/>
</dbReference>
<dbReference type="SUPFAM" id="SSF52151">
    <property type="entry name" value="FabD/lysophospholipase-like"/>
    <property type="match status" value="1"/>
</dbReference>
<feature type="region of interest" description="N-terminal hotdog fold" evidence="5">
    <location>
        <begin position="1338"/>
        <end position="1452"/>
    </location>
</feature>
<dbReference type="InterPro" id="IPR032821">
    <property type="entry name" value="PKS_assoc"/>
</dbReference>
<protein>
    <submittedName>
        <fullName evidence="9">Acyl transferase domain-containing protein</fullName>
    </submittedName>
</protein>
<dbReference type="PANTHER" id="PTHR43775:SF37">
    <property type="entry name" value="SI:DKEY-61P9.11"/>
    <property type="match status" value="1"/>
</dbReference>
<dbReference type="PROSITE" id="PS52004">
    <property type="entry name" value="KS3_2"/>
    <property type="match status" value="1"/>
</dbReference>
<dbReference type="Gene3D" id="3.40.50.720">
    <property type="entry name" value="NAD(P)-binding Rossmann-like Domain"/>
    <property type="match status" value="1"/>
</dbReference>
<evidence type="ECO:0000256" key="3">
    <source>
        <dbReference type="ARBA" id="ARBA00022553"/>
    </source>
</evidence>
<dbReference type="InterPro" id="IPR018201">
    <property type="entry name" value="Ketoacyl_synth_AS"/>
</dbReference>
<dbReference type="Gene3D" id="3.40.47.10">
    <property type="match status" value="1"/>
</dbReference>
<dbReference type="GO" id="GO:0004315">
    <property type="term" value="F:3-oxoacyl-[acyl-carrier-protein] synthase activity"/>
    <property type="evidence" value="ECO:0007669"/>
    <property type="project" value="InterPro"/>
</dbReference>
<dbReference type="FunFam" id="1.10.1200.10:FF:000016">
    <property type="entry name" value="Non-ribosomal peptide synthase"/>
    <property type="match status" value="1"/>
</dbReference>
<dbReference type="Pfam" id="PF21089">
    <property type="entry name" value="PKS_DH_N"/>
    <property type="match status" value="1"/>
</dbReference>
<feature type="domain" description="PKS/mFAS DH" evidence="8">
    <location>
        <begin position="1338"/>
        <end position="1603"/>
    </location>
</feature>
<dbReference type="InterPro" id="IPR013968">
    <property type="entry name" value="PKS_KR"/>
</dbReference>
<dbReference type="Gene3D" id="3.40.366.10">
    <property type="entry name" value="Malonyl-Coenzyme A Acyl Carrier Protein, domain 2"/>
    <property type="match status" value="1"/>
</dbReference>
<dbReference type="PROSITE" id="PS52019">
    <property type="entry name" value="PKS_MFAS_DH"/>
    <property type="match status" value="1"/>
</dbReference>
<feature type="active site" description="Proton acceptor; for dehydratase activity" evidence="5">
    <location>
        <position position="1367"/>
    </location>
</feature>
<dbReference type="InterPro" id="IPR029058">
    <property type="entry name" value="AB_hydrolase_fold"/>
</dbReference>
<dbReference type="SMART" id="SM00826">
    <property type="entry name" value="PKS_DH"/>
    <property type="match status" value="1"/>
</dbReference>
<dbReference type="InterPro" id="IPR020806">
    <property type="entry name" value="PKS_PP-bd"/>
</dbReference>
<dbReference type="Gene3D" id="3.40.50.1820">
    <property type="entry name" value="alpha/beta hydrolase"/>
    <property type="match status" value="1"/>
</dbReference>
<dbReference type="InterPro" id="IPR036291">
    <property type="entry name" value="NAD(P)-bd_dom_sf"/>
</dbReference>
<dbReference type="PROSITE" id="PS50075">
    <property type="entry name" value="CARRIER"/>
    <property type="match status" value="1"/>
</dbReference>
<dbReference type="InterPro" id="IPR016039">
    <property type="entry name" value="Thiolase-like"/>
</dbReference>
<evidence type="ECO:0000259" key="7">
    <source>
        <dbReference type="PROSITE" id="PS52004"/>
    </source>
</evidence>
<name>A0A239N0W3_9ACTN</name>
<dbReference type="SMART" id="SM00825">
    <property type="entry name" value="PKS_KS"/>
    <property type="match status" value="1"/>
</dbReference>
<dbReference type="InterPro" id="IPR020841">
    <property type="entry name" value="PKS_Beta-ketoAc_synthase_dom"/>
</dbReference>
<dbReference type="Pfam" id="PF08659">
    <property type="entry name" value="KR"/>
    <property type="match status" value="1"/>
</dbReference>
<dbReference type="SUPFAM" id="SSF51735">
    <property type="entry name" value="NAD(P)-binding Rossmann-fold domains"/>
    <property type="match status" value="2"/>
</dbReference>
<dbReference type="InterPro" id="IPR020807">
    <property type="entry name" value="PKS_DH"/>
</dbReference>
<feature type="domain" description="Carrier" evidence="6">
    <location>
        <begin position="1684"/>
        <end position="1759"/>
    </location>
</feature>
<dbReference type="InterPro" id="IPR014030">
    <property type="entry name" value="Ketoacyl_synth_N"/>
</dbReference>
<dbReference type="CDD" id="cd00833">
    <property type="entry name" value="PKS"/>
    <property type="match status" value="1"/>
</dbReference>
<dbReference type="Pfam" id="PF02801">
    <property type="entry name" value="Ketoacyl-synt_C"/>
    <property type="match status" value="1"/>
</dbReference>
<dbReference type="Pfam" id="PF00550">
    <property type="entry name" value="PP-binding"/>
    <property type="match status" value="1"/>
</dbReference>
<dbReference type="SMART" id="SM00822">
    <property type="entry name" value="PKS_KR"/>
    <property type="match status" value="1"/>
</dbReference>
<dbReference type="InterPro" id="IPR014043">
    <property type="entry name" value="Acyl_transferase_dom"/>
</dbReference>
<dbReference type="CDD" id="cd08953">
    <property type="entry name" value="KR_2_SDR_x"/>
    <property type="match status" value="1"/>
</dbReference>
<dbReference type="InterPro" id="IPR009081">
    <property type="entry name" value="PP-bd_ACP"/>
</dbReference>
<dbReference type="GO" id="GO:0044550">
    <property type="term" value="P:secondary metabolite biosynthetic process"/>
    <property type="evidence" value="ECO:0007669"/>
    <property type="project" value="UniProtKB-ARBA"/>
</dbReference>
<feature type="active site" description="Proton donor; for dehydratase activity" evidence="5">
    <location>
        <position position="1524"/>
    </location>
</feature>
<accession>A0A239N0W3</accession>
<evidence type="ECO:0000256" key="4">
    <source>
        <dbReference type="ARBA" id="ARBA00022679"/>
    </source>
</evidence>
<dbReference type="SUPFAM" id="SSF53901">
    <property type="entry name" value="Thiolase-like"/>
    <property type="match status" value="1"/>
</dbReference>
<evidence type="ECO:0000256" key="2">
    <source>
        <dbReference type="ARBA" id="ARBA00022450"/>
    </source>
</evidence>
<dbReference type="PANTHER" id="PTHR43775">
    <property type="entry name" value="FATTY ACID SYNTHASE"/>
    <property type="match status" value="1"/>
</dbReference>
<evidence type="ECO:0000313" key="10">
    <source>
        <dbReference type="Proteomes" id="UP000198362"/>
    </source>
</evidence>
<keyword evidence="4 9" id="KW-0808">Transferase</keyword>
<keyword evidence="10" id="KW-1185">Reference proteome</keyword>
<dbReference type="Pfam" id="PF16197">
    <property type="entry name" value="KAsynt_C_assoc"/>
    <property type="match status" value="1"/>
</dbReference>
<dbReference type="EMBL" id="FZPH01000007">
    <property type="protein sequence ID" value="SNT48545.1"/>
    <property type="molecule type" value="Genomic_DNA"/>
</dbReference>
<dbReference type="InterPro" id="IPR049552">
    <property type="entry name" value="PKS_DH_N"/>
</dbReference>
<organism evidence="9 10">
    <name type="scientific">Asanoa hainanensis</name>
    <dbReference type="NCBI Taxonomy" id="560556"/>
    <lineage>
        <taxon>Bacteria</taxon>
        <taxon>Bacillati</taxon>
        <taxon>Actinomycetota</taxon>
        <taxon>Actinomycetes</taxon>
        <taxon>Micromonosporales</taxon>
        <taxon>Micromonosporaceae</taxon>
        <taxon>Asanoa</taxon>
    </lineage>
</organism>
<dbReference type="InterPro" id="IPR016035">
    <property type="entry name" value="Acyl_Trfase/lysoPLipase"/>
</dbReference>
<dbReference type="Proteomes" id="UP000198362">
    <property type="component" value="Unassembled WGS sequence"/>
</dbReference>
<proteinExistence type="predicted"/>
<dbReference type="InterPro" id="IPR042104">
    <property type="entry name" value="PKS_dehydratase_sf"/>
</dbReference>
<comment type="cofactor">
    <cofactor evidence="1">
        <name>pantetheine 4'-phosphate</name>
        <dbReference type="ChEBI" id="CHEBI:47942"/>
    </cofactor>
</comment>
<dbReference type="GO" id="GO:0006633">
    <property type="term" value="P:fatty acid biosynthetic process"/>
    <property type="evidence" value="ECO:0007669"/>
    <property type="project" value="InterPro"/>
</dbReference>
<feature type="region of interest" description="C-terminal hotdog fold" evidence="5">
    <location>
        <begin position="1465"/>
        <end position="1603"/>
    </location>
</feature>
<dbReference type="InterPro" id="IPR057326">
    <property type="entry name" value="KR_dom"/>
</dbReference>
<keyword evidence="2" id="KW-0596">Phosphopantetheine</keyword>
<dbReference type="SMART" id="SM00827">
    <property type="entry name" value="PKS_AT"/>
    <property type="match status" value="1"/>
</dbReference>
<keyword evidence="3" id="KW-0597">Phosphoprotein</keyword>
<dbReference type="Pfam" id="PF14765">
    <property type="entry name" value="PS-DH"/>
    <property type="match status" value="1"/>
</dbReference>
<dbReference type="InterPro" id="IPR049900">
    <property type="entry name" value="PKS_mFAS_DH"/>
</dbReference>
<dbReference type="SUPFAM" id="SSF47336">
    <property type="entry name" value="ACP-like"/>
    <property type="match status" value="1"/>
</dbReference>
<dbReference type="InterPro" id="IPR050091">
    <property type="entry name" value="PKS_NRPS_Biosynth_Enz"/>
</dbReference>
<dbReference type="InterPro" id="IPR014031">
    <property type="entry name" value="Ketoacyl_synth_C"/>
</dbReference>
<dbReference type="Gene3D" id="3.30.70.3290">
    <property type="match status" value="1"/>
</dbReference>
<dbReference type="Gene3D" id="3.10.129.110">
    <property type="entry name" value="Polyketide synthase dehydratase"/>
    <property type="match status" value="1"/>
</dbReference>